<evidence type="ECO:0000256" key="5">
    <source>
        <dbReference type="ARBA" id="ARBA00022776"/>
    </source>
</evidence>
<gene>
    <name evidence="11" type="ORF">OKIOD_LOCUS15281</name>
</gene>
<evidence type="ECO:0000256" key="6">
    <source>
        <dbReference type="ARBA" id="ARBA00023054"/>
    </source>
</evidence>
<dbReference type="EMBL" id="OU015567">
    <property type="protein sequence ID" value="CAG5112288.1"/>
    <property type="molecule type" value="Genomic_DNA"/>
</dbReference>
<dbReference type="InterPro" id="IPR005549">
    <property type="entry name" value="Kinetochore_Nuf2_N"/>
</dbReference>
<evidence type="ECO:0000256" key="4">
    <source>
        <dbReference type="ARBA" id="ARBA00022618"/>
    </source>
</evidence>
<keyword evidence="8" id="KW-0137">Centromere</keyword>
<evidence type="ECO:0000256" key="2">
    <source>
        <dbReference type="ARBA" id="ARBA00005498"/>
    </source>
</evidence>
<evidence type="ECO:0000256" key="8">
    <source>
        <dbReference type="ARBA" id="ARBA00023328"/>
    </source>
</evidence>
<evidence type="ECO:0000256" key="7">
    <source>
        <dbReference type="ARBA" id="ARBA00023306"/>
    </source>
</evidence>
<dbReference type="Pfam" id="PF03800">
    <property type="entry name" value="Nuf2"/>
    <property type="match status" value="1"/>
</dbReference>
<reference evidence="11 12" key="1">
    <citation type="submission" date="2021-04" db="EMBL/GenBank/DDBJ databases">
        <authorList>
            <person name="Bliznina A."/>
        </authorList>
    </citation>
    <scope>NUCLEOTIDE SEQUENCE [LARGE SCALE GENOMIC DNA]</scope>
</reference>
<keyword evidence="5" id="KW-0498">Mitosis</keyword>
<proteinExistence type="inferred from homology"/>
<keyword evidence="3" id="KW-0158">Chromosome</keyword>
<evidence type="ECO:0000313" key="12">
    <source>
        <dbReference type="Proteomes" id="UP001158576"/>
    </source>
</evidence>
<dbReference type="Proteomes" id="UP001158576">
    <property type="component" value="Chromosome 2"/>
</dbReference>
<keyword evidence="6 9" id="KW-0175">Coiled coil</keyword>
<name>A0ABN7T762_OIKDI</name>
<keyword evidence="4" id="KW-0132">Cell division</keyword>
<dbReference type="Gene3D" id="1.10.418.60">
    <property type="entry name" value="Ncd80 complex, Nuf2 subunit"/>
    <property type="match status" value="1"/>
</dbReference>
<organism evidence="11 12">
    <name type="scientific">Oikopleura dioica</name>
    <name type="common">Tunicate</name>
    <dbReference type="NCBI Taxonomy" id="34765"/>
    <lineage>
        <taxon>Eukaryota</taxon>
        <taxon>Metazoa</taxon>
        <taxon>Chordata</taxon>
        <taxon>Tunicata</taxon>
        <taxon>Appendicularia</taxon>
        <taxon>Copelata</taxon>
        <taxon>Oikopleuridae</taxon>
        <taxon>Oikopleura</taxon>
    </lineage>
</organism>
<comment type="subcellular location">
    <subcellularLocation>
        <location evidence="1">Chromosome</location>
        <location evidence="1">Centromere</location>
    </subcellularLocation>
</comment>
<feature type="domain" description="Kinetochore protein Nuf2 N-terminal" evidence="10">
    <location>
        <begin position="22"/>
        <end position="144"/>
    </location>
</feature>
<feature type="coiled-coil region" evidence="9">
    <location>
        <begin position="137"/>
        <end position="273"/>
    </location>
</feature>
<evidence type="ECO:0000256" key="9">
    <source>
        <dbReference type="SAM" id="Coils"/>
    </source>
</evidence>
<evidence type="ECO:0000259" key="10">
    <source>
        <dbReference type="Pfam" id="PF03800"/>
    </source>
</evidence>
<accession>A0ABN7T762</accession>
<evidence type="ECO:0000256" key="3">
    <source>
        <dbReference type="ARBA" id="ARBA00022454"/>
    </source>
</evidence>
<comment type="similarity">
    <text evidence="2">Belongs to the NUF2 family.</text>
</comment>
<protein>
    <submittedName>
        <fullName evidence="11">Oidioi.mRNA.OKI2018_I69.chr2.g6516.t1.cds</fullName>
    </submittedName>
</protein>
<feature type="coiled-coil region" evidence="9">
    <location>
        <begin position="308"/>
        <end position="402"/>
    </location>
</feature>
<sequence>MLFKEIYRLMNEGLLGRDLRGTLRLEDLRKPTQSTAVSVYMSAIQNLSISFENATVAPYTGNDPVMMEALFSDGHYYFSYIVSRMNMIFEKCRIQLKGDPKCFHLGDIIHPQKDRFNEILSHLVKLTQFFKLADEKIAEVANDFEEHKQQNEKDKRKVGEIEKQIAEIEKERSNREAEMKSLKNEIDEKQVEEQRIRDEYFEKNEENKRNQDEASLLRSNVANQNQEIQIFTREKKTLQELEVDDPEMWDRLFVEKAALIERLKSENAQLSAEIPRTHKTHTEELGIVDQLKIMSEALTAYVEKVKTKDECEATFKTAKRRRQELNQKQSNLRSDLNAQNAKCEKMHRKIVQNLDSAKNAQKILQSKLEKVNDEHHEYLSMKENLENELAQYSLEYEERKEFNQKSKAAHDEFMNELKFYADELSVVFQQVHKSRLNVMKKTFIS</sequence>
<evidence type="ECO:0000256" key="1">
    <source>
        <dbReference type="ARBA" id="ARBA00004584"/>
    </source>
</evidence>
<keyword evidence="7" id="KW-0131">Cell cycle</keyword>
<keyword evidence="12" id="KW-1185">Reference proteome</keyword>
<dbReference type="InterPro" id="IPR038275">
    <property type="entry name" value="Nuf2_N_sf"/>
</dbReference>
<evidence type="ECO:0000313" key="11">
    <source>
        <dbReference type="EMBL" id="CAG5112288.1"/>
    </source>
</evidence>